<evidence type="ECO:0000313" key="3">
    <source>
        <dbReference type="EMBL" id="ESO92148.1"/>
    </source>
</evidence>
<keyword evidence="1" id="KW-0472">Membrane</keyword>
<feature type="signal peptide" evidence="2">
    <location>
        <begin position="1"/>
        <end position="22"/>
    </location>
</feature>
<dbReference type="GeneID" id="20239133"/>
<keyword evidence="1" id="KW-1133">Transmembrane helix</keyword>
<dbReference type="CDD" id="cd22823">
    <property type="entry name" value="Gal_Rha_Lectin"/>
    <property type="match status" value="1"/>
</dbReference>
<reference evidence="3 4" key="1">
    <citation type="journal article" date="2013" name="Nature">
        <title>Insights into bilaterian evolution from three spiralian genomes.</title>
        <authorList>
            <person name="Simakov O."/>
            <person name="Marletaz F."/>
            <person name="Cho S.J."/>
            <person name="Edsinger-Gonzales E."/>
            <person name="Havlak P."/>
            <person name="Hellsten U."/>
            <person name="Kuo D.H."/>
            <person name="Larsson T."/>
            <person name="Lv J."/>
            <person name="Arendt D."/>
            <person name="Savage R."/>
            <person name="Osoegawa K."/>
            <person name="de Jong P."/>
            <person name="Grimwood J."/>
            <person name="Chapman J.A."/>
            <person name="Shapiro H."/>
            <person name="Aerts A."/>
            <person name="Otillar R.P."/>
            <person name="Terry A.Y."/>
            <person name="Boore J.L."/>
            <person name="Grigoriev I.V."/>
            <person name="Lindberg D.R."/>
            <person name="Seaver E.C."/>
            <person name="Weisblat D.A."/>
            <person name="Putnam N.H."/>
            <person name="Rokhsar D.S."/>
        </authorList>
    </citation>
    <scope>NUCLEOTIDE SEQUENCE [LARGE SCALE GENOMIC DNA]</scope>
</reference>
<sequence>MKKMSTIFVVVFMNYLYQLSEQTCISQSCLTHSLSCSSGQVLSVRAAYYYKKSSGPCADACADPTNCCNYKSGDFSVGSLEPATLEYIRHECTAQQTCTFTVPYNSNSHYIFYNTVCVSESKVLSLLCKDSVSTLFQSYMFYHGRHRSDSKAVTCSCEIDAPSGELSVRSEYVNLHATTCPSFSTSLSKVNLNACGTNGLQKQYGYLGKVSVPLTLDVKNLISRSSDVFWLLFQGAGSEQITVTCQGCGVKVTGACGRTQHVFVGCYGASSCNSHTLTCKPGKFIGLTSRLYRGRKANAASCTLSSCNTVADCCEYVSNDPRELLNQKETERIHASCDGKETCDFNPDLSNPAFYTFSYYVYDCIPSTSFVDVVTGGSLSGETELFLTYKGASRTAGTSTSCSCDITSASFPIDVSVYRLSLHPDSCCQFKMSSSLGALPSACAEPDGAKLYTYSFTSSSALKIQLDNMIARTGDSLFVRIGSASGIDASCGGCFEQPVVEDATTVCQYPKNETTTEETATGASTGDNGGDEDGNIIAIAAGTVGGIVLLGLLIFAVRRFMRSKKTDPLNF</sequence>
<dbReference type="Proteomes" id="UP000030746">
    <property type="component" value="Unassembled WGS sequence"/>
</dbReference>
<gene>
    <name evidence="3" type="ORF">LOTGIDRAFT_162799</name>
</gene>
<keyword evidence="1" id="KW-0812">Transmembrane</keyword>
<protein>
    <recommendedName>
        <fullName evidence="5">CUB domain-containing protein</fullName>
    </recommendedName>
</protein>
<dbReference type="EMBL" id="KB202124">
    <property type="protein sequence ID" value="ESO92148.1"/>
    <property type="molecule type" value="Genomic_DNA"/>
</dbReference>
<evidence type="ECO:0000256" key="2">
    <source>
        <dbReference type="SAM" id="SignalP"/>
    </source>
</evidence>
<evidence type="ECO:0000313" key="4">
    <source>
        <dbReference type="Proteomes" id="UP000030746"/>
    </source>
</evidence>
<dbReference type="CTD" id="20239133"/>
<evidence type="ECO:0008006" key="5">
    <source>
        <dbReference type="Google" id="ProtNLM"/>
    </source>
</evidence>
<dbReference type="HOGENOM" id="CLU_475927_0_0_1"/>
<evidence type="ECO:0000256" key="1">
    <source>
        <dbReference type="SAM" id="Phobius"/>
    </source>
</evidence>
<keyword evidence="2" id="KW-0732">Signal</keyword>
<proteinExistence type="predicted"/>
<organism evidence="3 4">
    <name type="scientific">Lottia gigantea</name>
    <name type="common">Giant owl limpet</name>
    <dbReference type="NCBI Taxonomy" id="225164"/>
    <lineage>
        <taxon>Eukaryota</taxon>
        <taxon>Metazoa</taxon>
        <taxon>Spiralia</taxon>
        <taxon>Lophotrochozoa</taxon>
        <taxon>Mollusca</taxon>
        <taxon>Gastropoda</taxon>
        <taxon>Patellogastropoda</taxon>
        <taxon>Lottioidea</taxon>
        <taxon>Lottiidae</taxon>
        <taxon>Lottia</taxon>
    </lineage>
</organism>
<feature type="transmembrane region" description="Helical" evidence="1">
    <location>
        <begin position="536"/>
        <end position="557"/>
    </location>
</feature>
<dbReference type="KEGG" id="lgi:LOTGIDRAFT_162799"/>
<feature type="chain" id="PRO_5004716146" description="CUB domain-containing protein" evidence="2">
    <location>
        <begin position="23"/>
        <end position="571"/>
    </location>
</feature>
<keyword evidence="4" id="KW-1185">Reference proteome</keyword>
<name>V3ZLA4_LOTGI</name>
<accession>V3ZLA4</accession>
<dbReference type="RefSeq" id="XP_009057075.1">
    <property type="nucleotide sequence ID" value="XM_009058827.1"/>
</dbReference>
<dbReference type="AlphaFoldDB" id="V3ZLA4"/>